<sequence length="317" mass="36743">MSLEFILTYLKYVQQPFNSHNNLILIKKYWFDAQPALTQKFIQVKLKQGTSDHLIFINFLITFSTNSPSAAALFAGSCSSKRFRSRNFHKELSEPKLLTACLNCVKEWKALVESEKEWSDSIMIIVEKSECFETKFNLGLLSKYFPKFEQFSNSFPLITAYIRIFQQSLNLIDLEQIEMDLSLKLEAGQANFEMVMRNLGKLMPKLDLMARSLLALVDPSSDLMFYCGLLNANVDLDVYVDRVRSIEAMVGTVQSGDWRGKKYFLNFKILIIHSFLFTNKFTNYITDIAMYTQVFMTRDLEKWNGVTKNGFLIRTLI</sequence>
<protein>
    <submittedName>
        <fullName evidence="1">Uncharacterized protein</fullName>
    </submittedName>
</protein>
<keyword evidence="2" id="KW-1185">Reference proteome</keyword>
<gene>
    <name evidence="1" type="ORF">BpHYR1_042499</name>
</gene>
<proteinExistence type="predicted"/>
<dbReference type="Proteomes" id="UP000276133">
    <property type="component" value="Unassembled WGS sequence"/>
</dbReference>
<comment type="caution">
    <text evidence="1">The sequence shown here is derived from an EMBL/GenBank/DDBJ whole genome shotgun (WGS) entry which is preliminary data.</text>
</comment>
<name>A0A3M7SXN9_BRAPC</name>
<evidence type="ECO:0000313" key="1">
    <source>
        <dbReference type="EMBL" id="RNA40358.1"/>
    </source>
</evidence>
<accession>A0A3M7SXN9</accession>
<evidence type="ECO:0000313" key="2">
    <source>
        <dbReference type="Proteomes" id="UP000276133"/>
    </source>
</evidence>
<reference evidence="1 2" key="1">
    <citation type="journal article" date="2018" name="Sci. Rep.">
        <title>Genomic signatures of local adaptation to the degree of environmental predictability in rotifers.</title>
        <authorList>
            <person name="Franch-Gras L."/>
            <person name="Hahn C."/>
            <person name="Garcia-Roger E.M."/>
            <person name="Carmona M.J."/>
            <person name="Serra M."/>
            <person name="Gomez A."/>
        </authorList>
    </citation>
    <scope>NUCLEOTIDE SEQUENCE [LARGE SCALE GENOMIC DNA]</scope>
    <source>
        <strain evidence="1">HYR1</strain>
    </source>
</reference>
<dbReference type="AlphaFoldDB" id="A0A3M7SXN9"/>
<organism evidence="1 2">
    <name type="scientific">Brachionus plicatilis</name>
    <name type="common">Marine rotifer</name>
    <name type="synonym">Brachionus muelleri</name>
    <dbReference type="NCBI Taxonomy" id="10195"/>
    <lineage>
        <taxon>Eukaryota</taxon>
        <taxon>Metazoa</taxon>
        <taxon>Spiralia</taxon>
        <taxon>Gnathifera</taxon>
        <taxon>Rotifera</taxon>
        <taxon>Eurotatoria</taxon>
        <taxon>Monogononta</taxon>
        <taxon>Pseudotrocha</taxon>
        <taxon>Ploima</taxon>
        <taxon>Brachionidae</taxon>
        <taxon>Brachionus</taxon>
    </lineage>
</organism>
<dbReference type="EMBL" id="REGN01000651">
    <property type="protein sequence ID" value="RNA40358.1"/>
    <property type="molecule type" value="Genomic_DNA"/>
</dbReference>